<organism evidence="15 16">
    <name type="scientific">Gimesia maris</name>
    <dbReference type="NCBI Taxonomy" id="122"/>
    <lineage>
        <taxon>Bacteria</taxon>
        <taxon>Pseudomonadati</taxon>
        <taxon>Planctomycetota</taxon>
        <taxon>Planctomycetia</taxon>
        <taxon>Planctomycetales</taxon>
        <taxon>Planctomycetaceae</taxon>
        <taxon>Gimesia</taxon>
    </lineage>
</organism>
<evidence type="ECO:0000256" key="9">
    <source>
        <dbReference type="ARBA" id="ARBA00022777"/>
    </source>
</evidence>
<evidence type="ECO:0000256" key="6">
    <source>
        <dbReference type="ARBA" id="ARBA00022490"/>
    </source>
</evidence>
<dbReference type="SMART" id="SM00072">
    <property type="entry name" value="GuKc"/>
    <property type="match status" value="1"/>
</dbReference>
<evidence type="ECO:0000256" key="5">
    <source>
        <dbReference type="ARBA" id="ARBA00016296"/>
    </source>
</evidence>
<reference evidence="15 16" key="1">
    <citation type="journal article" date="2018" name="Nat. Biotechnol.">
        <title>A standardized bacterial taxonomy based on genome phylogeny substantially revises the tree of life.</title>
        <authorList>
            <person name="Parks D.H."/>
            <person name="Chuvochina M."/>
            <person name="Waite D.W."/>
            <person name="Rinke C."/>
            <person name="Skarshewski A."/>
            <person name="Chaumeil P.A."/>
            <person name="Hugenholtz P."/>
        </authorList>
    </citation>
    <scope>NUCLEOTIDE SEQUENCE [LARGE SCALE GENOMIC DNA]</scope>
    <source>
        <strain evidence="15">UBA9375</strain>
    </source>
</reference>
<evidence type="ECO:0000256" key="3">
    <source>
        <dbReference type="ARBA" id="ARBA00005790"/>
    </source>
</evidence>
<keyword evidence="10 13" id="KW-0067">ATP-binding</keyword>
<dbReference type="InterPro" id="IPR017665">
    <property type="entry name" value="Guanylate_kinase"/>
</dbReference>
<dbReference type="HAMAP" id="MF_00328">
    <property type="entry name" value="Guanylate_kinase"/>
    <property type="match status" value="1"/>
</dbReference>
<comment type="similarity">
    <text evidence="3 13">Belongs to the guanylate kinase family.</text>
</comment>
<name>A0A3D3RB00_9PLAN</name>
<dbReference type="EC" id="2.7.4.8" evidence="4 13"/>
<keyword evidence="7 13" id="KW-0808">Transferase</keyword>
<comment type="subcellular location">
    <subcellularLocation>
        <location evidence="2 13">Cytoplasm</location>
    </subcellularLocation>
</comment>
<evidence type="ECO:0000313" key="15">
    <source>
        <dbReference type="EMBL" id="HCO26003.1"/>
    </source>
</evidence>
<evidence type="ECO:0000256" key="13">
    <source>
        <dbReference type="HAMAP-Rule" id="MF_00328"/>
    </source>
</evidence>
<keyword evidence="8 13" id="KW-0547">Nucleotide-binding</keyword>
<evidence type="ECO:0000256" key="4">
    <source>
        <dbReference type="ARBA" id="ARBA00012961"/>
    </source>
</evidence>
<gene>
    <name evidence="13" type="primary">gmk</name>
    <name evidence="15" type="ORF">DIT97_24345</name>
</gene>
<evidence type="ECO:0000256" key="10">
    <source>
        <dbReference type="ARBA" id="ARBA00022840"/>
    </source>
</evidence>
<evidence type="ECO:0000256" key="12">
    <source>
        <dbReference type="ARBA" id="ARBA00048594"/>
    </source>
</evidence>
<feature type="domain" description="Guanylate kinase-like" evidence="14">
    <location>
        <begin position="12"/>
        <end position="193"/>
    </location>
</feature>
<dbReference type="GO" id="GO:0005524">
    <property type="term" value="F:ATP binding"/>
    <property type="evidence" value="ECO:0007669"/>
    <property type="project" value="UniProtKB-UniRule"/>
</dbReference>
<dbReference type="Gene3D" id="3.30.63.10">
    <property type="entry name" value="Guanylate Kinase phosphate binding domain"/>
    <property type="match status" value="1"/>
</dbReference>
<evidence type="ECO:0000256" key="1">
    <source>
        <dbReference type="ARBA" id="ARBA00003531"/>
    </source>
</evidence>
<keyword evidence="6 13" id="KW-0963">Cytoplasm</keyword>
<dbReference type="PANTHER" id="PTHR23117">
    <property type="entry name" value="GUANYLATE KINASE-RELATED"/>
    <property type="match status" value="1"/>
</dbReference>
<evidence type="ECO:0000259" key="14">
    <source>
        <dbReference type="PROSITE" id="PS50052"/>
    </source>
</evidence>
<evidence type="ECO:0000256" key="2">
    <source>
        <dbReference type="ARBA" id="ARBA00004496"/>
    </source>
</evidence>
<dbReference type="Gene3D" id="3.40.50.300">
    <property type="entry name" value="P-loop containing nucleotide triphosphate hydrolases"/>
    <property type="match status" value="1"/>
</dbReference>
<comment type="catalytic activity">
    <reaction evidence="12 13">
        <text>GMP + ATP = GDP + ADP</text>
        <dbReference type="Rhea" id="RHEA:20780"/>
        <dbReference type="ChEBI" id="CHEBI:30616"/>
        <dbReference type="ChEBI" id="CHEBI:58115"/>
        <dbReference type="ChEBI" id="CHEBI:58189"/>
        <dbReference type="ChEBI" id="CHEBI:456216"/>
        <dbReference type="EC" id="2.7.4.8"/>
    </reaction>
</comment>
<dbReference type="PROSITE" id="PS00856">
    <property type="entry name" value="GUANYLATE_KINASE_1"/>
    <property type="match status" value="1"/>
</dbReference>
<dbReference type="InterPro" id="IPR008145">
    <property type="entry name" value="GK/Ca_channel_bsu"/>
</dbReference>
<evidence type="ECO:0000256" key="7">
    <source>
        <dbReference type="ARBA" id="ARBA00022679"/>
    </source>
</evidence>
<proteinExistence type="inferred from homology"/>
<dbReference type="PANTHER" id="PTHR23117:SF13">
    <property type="entry name" value="GUANYLATE KINASE"/>
    <property type="match status" value="1"/>
</dbReference>
<dbReference type="GO" id="GO:0004385">
    <property type="term" value="F:GMP kinase activity"/>
    <property type="evidence" value="ECO:0007669"/>
    <property type="project" value="UniProtKB-UniRule"/>
</dbReference>
<dbReference type="AlphaFoldDB" id="A0A3D3RB00"/>
<dbReference type="SUPFAM" id="SSF52540">
    <property type="entry name" value="P-loop containing nucleoside triphosphate hydrolases"/>
    <property type="match status" value="1"/>
</dbReference>
<dbReference type="EMBL" id="DQAY01000147">
    <property type="protein sequence ID" value="HCO26003.1"/>
    <property type="molecule type" value="Genomic_DNA"/>
</dbReference>
<keyword evidence="9 13" id="KW-0418">Kinase</keyword>
<dbReference type="InterPro" id="IPR027417">
    <property type="entry name" value="P-loop_NTPase"/>
</dbReference>
<comment type="function">
    <text evidence="1 13">Essential for recycling GMP and indirectly, cGMP.</text>
</comment>
<dbReference type="Pfam" id="PF00625">
    <property type="entry name" value="Guanylate_kin"/>
    <property type="match status" value="1"/>
</dbReference>
<dbReference type="InterPro" id="IPR008144">
    <property type="entry name" value="Guanylate_kin-like_dom"/>
</dbReference>
<feature type="binding site" evidence="13">
    <location>
        <begin position="19"/>
        <end position="26"/>
    </location>
    <ligand>
        <name>ATP</name>
        <dbReference type="ChEBI" id="CHEBI:30616"/>
    </ligand>
</feature>
<dbReference type="Proteomes" id="UP000263642">
    <property type="component" value="Unassembled WGS sequence"/>
</dbReference>
<evidence type="ECO:0000256" key="11">
    <source>
        <dbReference type="ARBA" id="ARBA00030128"/>
    </source>
</evidence>
<accession>A0A3D3RB00</accession>
<comment type="caution">
    <text evidence="15">The sequence shown here is derived from an EMBL/GenBank/DDBJ whole genome shotgun (WGS) entry which is preliminary data.</text>
</comment>
<dbReference type="FunFam" id="3.30.63.10:FF:000005">
    <property type="entry name" value="Guanylate kinase"/>
    <property type="match status" value="1"/>
</dbReference>
<dbReference type="CDD" id="cd00071">
    <property type="entry name" value="GMPK"/>
    <property type="match status" value="1"/>
</dbReference>
<dbReference type="GO" id="GO:0005829">
    <property type="term" value="C:cytosol"/>
    <property type="evidence" value="ECO:0007669"/>
    <property type="project" value="TreeGrafter"/>
</dbReference>
<dbReference type="PROSITE" id="PS50052">
    <property type="entry name" value="GUANYLATE_KINASE_2"/>
    <property type="match status" value="1"/>
</dbReference>
<protein>
    <recommendedName>
        <fullName evidence="5 13">Guanylate kinase</fullName>
        <ecNumber evidence="4 13">2.7.4.8</ecNumber>
    </recommendedName>
    <alternativeName>
        <fullName evidence="11 13">GMP kinase</fullName>
    </alternativeName>
</protein>
<dbReference type="NCBIfam" id="TIGR03263">
    <property type="entry name" value="guanyl_kin"/>
    <property type="match status" value="1"/>
</dbReference>
<evidence type="ECO:0000313" key="16">
    <source>
        <dbReference type="Proteomes" id="UP000263642"/>
    </source>
</evidence>
<sequence length="204" mass="23344">MSEPQACIPPDIPIVVLSGPTASGKTTIVNRLMQETPVKLIKAISATTRPRRKGEVDGKDYYFLTTEEFEKRQENNEFLECEQVHGLGYWYGTLKSEVDRAAKQGGWPFLEIDVQGTLKLKKQFPQTITLFVRTSSDEEYEKRIRNRGTESEEVIEKRLATIRKELEQAQSYSHVIINDDLERAVTEIGTILKQRELEINAGRI</sequence>
<evidence type="ECO:0000256" key="8">
    <source>
        <dbReference type="ARBA" id="ARBA00022741"/>
    </source>
</evidence>
<dbReference type="InterPro" id="IPR020590">
    <property type="entry name" value="Guanylate_kinase_CS"/>
</dbReference>